<evidence type="ECO:0000313" key="3">
    <source>
        <dbReference type="EMBL" id="KEQ97660.1"/>
    </source>
</evidence>
<feature type="domain" description="BZIP" evidence="2">
    <location>
        <begin position="23"/>
        <end position="37"/>
    </location>
</feature>
<dbReference type="PANTHER" id="PTHR37012:SF2">
    <property type="entry name" value="BZIP DOMAIN-CONTAINING PROTEIN-RELATED"/>
    <property type="match status" value="1"/>
</dbReference>
<dbReference type="AlphaFoldDB" id="A0A074YJ15"/>
<dbReference type="HOGENOM" id="CLU_038488_0_0_1"/>
<dbReference type="InParanoid" id="A0A074YJ15"/>
<dbReference type="SUPFAM" id="SSF57959">
    <property type="entry name" value="Leucine zipper domain"/>
    <property type="match status" value="1"/>
</dbReference>
<dbReference type="Pfam" id="PF11905">
    <property type="entry name" value="DUF3425"/>
    <property type="match status" value="1"/>
</dbReference>
<organism evidence="3 4">
    <name type="scientific">Aureobasidium subglaciale (strain EXF-2481)</name>
    <name type="common">Aureobasidium pullulans var. subglaciale</name>
    <dbReference type="NCBI Taxonomy" id="1043005"/>
    <lineage>
        <taxon>Eukaryota</taxon>
        <taxon>Fungi</taxon>
        <taxon>Dikarya</taxon>
        <taxon>Ascomycota</taxon>
        <taxon>Pezizomycotina</taxon>
        <taxon>Dothideomycetes</taxon>
        <taxon>Dothideomycetidae</taxon>
        <taxon>Dothideales</taxon>
        <taxon>Saccotheciaceae</taxon>
        <taxon>Aureobasidium</taxon>
    </lineage>
</organism>
<dbReference type="InterPro" id="IPR046347">
    <property type="entry name" value="bZIP_sf"/>
</dbReference>
<dbReference type="OMA" id="NRVNADQ"/>
<dbReference type="OrthoDB" id="10261951at2759"/>
<dbReference type="InterPro" id="IPR004827">
    <property type="entry name" value="bZIP"/>
</dbReference>
<keyword evidence="4" id="KW-1185">Reference proteome</keyword>
<name>A0A074YJ15_AURSE</name>
<dbReference type="InterPro" id="IPR021833">
    <property type="entry name" value="DUF3425"/>
</dbReference>
<evidence type="ECO:0000313" key="4">
    <source>
        <dbReference type="Proteomes" id="UP000030641"/>
    </source>
</evidence>
<dbReference type="PROSITE" id="PS00036">
    <property type="entry name" value="BZIP_BASIC"/>
    <property type="match status" value="1"/>
</dbReference>
<dbReference type="GeneID" id="25363397"/>
<dbReference type="Proteomes" id="UP000030641">
    <property type="component" value="Unassembled WGS sequence"/>
</dbReference>
<feature type="region of interest" description="Disordered" evidence="1">
    <location>
        <begin position="102"/>
        <end position="126"/>
    </location>
</feature>
<gene>
    <name evidence="3" type="ORF">AUEXF2481DRAFT_27028</name>
</gene>
<protein>
    <recommendedName>
        <fullName evidence="2">BZIP domain-containing protein</fullName>
    </recommendedName>
</protein>
<accession>A0A074YJ15</accession>
<evidence type="ECO:0000256" key="1">
    <source>
        <dbReference type="SAM" id="MobiDB-lite"/>
    </source>
</evidence>
<dbReference type="GO" id="GO:0003700">
    <property type="term" value="F:DNA-binding transcription factor activity"/>
    <property type="evidence" value="ECO:0007669"/>
    <property type="project" value="InterPro"/>
</dbReference>
<evidence type="ECO:0000259" key="2">
    <source>
        <dbReference type="PROSITE" id="PS00036"/>
    </source>
</evidence>
<dbReference type="EMBL" id="KL584753">
    <property type="protein sequence ID" value="KEQ97660.1"/>
    <property type="molecule type" value="Genomic_DNA"/>
</dbReference>
<reference evidence="3 4" key="1">
    <citation type="journal article" date="2014" name="BMC Genomics">
        <title>Genome sequencing of four Aureobasidium pullulans varieties: biotechnological potential, stress tolerance, and description of new species.</title>
        <authorList>
            <person name="Gostin Ar C."/>
            <person name="Ohm R.A."/>
            <person name="Kogej T."/>
            <person name="Sonjak S."/>
            <person name="Turk M."/>
            <person name="Zajc J."/>
            <person name="Zalar P."/>
            <person name="Grube M."/>
            <person name="Sun H."/>
            <person name="Han J."/>
            <person name="Sharma A."/>
            <person name="Chiniquy J."/>
            <person name="Ngan C.Y."/>
            <person name="Lipzen A."/>
            <person name="Barry K."/>
            <person name="Grigoriev I.V."/>
            <person name="Gunde-Cimerman N."/>
        </authorList>
    </citation>
    <scope>NUCLEOTIDE SEQUENCE [LARGE SCALE GENOMIC DNA]</scope>
    <source>
        <strain evidence="3 4">EXF-2481</strain>
    </source>
</reference>
<sequence length="586" mass="66176">MPRSRVANNGIDSSDDAIMRTDKKLRNRVAQQAFRERHATYVRDLERRLEQASQSEDERVAKLIAENVMLRSLLTRARDNINHTMAAQNRTLDAVSAALTETDKSGSHEGMVTDRSSPQDEGAASASVGIGRGIALSSEPAEQNSSALVSTSQDEAPEVYFQDDLAMLSEEAIVAENISMLVPNLTSEGIDCIPAPVMSSTVTSQDPIAVQLNWPEDTLATNFVSSSLNARPTHDHQSWTQEFGQDDLMADLERQRISPYNQLSNIWSHEYQMGPPVYREVLARVPQFGHELIITNSNFSDHLDAIKNCFGRLRYMNQLTVLDYTRYVEFELLEIQSTDMYRFFKSVSVTLSLFNSLARPEVLGWYAPTKYYQHIAGVAMWQIRPCRETYIKLATRYRPTALQMMETYPAVIDWCPFASVRDRLITLHAANPRIDSIVCDMATSYVVEADLSDLVQSGSQSRRCFLRVWDIIQSMGREAGDERRFPHAQEYRLPAPTAASLFTKEYAGQVFQKLHMDEGIALYKLDPAFFLQYPELLGDDHDIIGQGIAILPDVQTTLPGPSRLDETMLTTYKHFTSWSIDVLSQD</sequence>
<dbReference type="RefSeq" id="XP_013346221.1">
    <property type="nucleotide sequence ID" value="XM_013490767.1"/>
</dbReference>
<proteinExistence type="predicted"/>
<dbReference type="Gene3D" id="1.20.5.170">
    <property type="match status" value="1"/>
</dbReference>
<dbReference type="CDD" id="cd14688">
    <property type="entry name" value="bZIP_YAP"/>
    <property type="match status" value="1"/>
</dbReference>
<dbReference type="PANTHER" id="PTHR37012">
    <property type="entry name" value="B-ZIP TRANSCRIPTION FACTOR (EUROFUNG)-RELATED"/>
    <property type="match status" value="1"/>
</dbReference>